<dbReference type="GeneID" id="73339487"/>
<protein>
    <recommendedName>
        <fullName evidence="6">Helicase C-terminal domain-containing protein</fullName>
    </recommendedName>
</protein>
<dbReference type="GO" id="GO:0008094">
    <property type="term" value="F:ATP-dependent activity, acting on DNA"/>
    <property type="evidence" value="ECO:0007669"/>
    <property type="project" value="TreeGrafter"/>
</dbReference>
<feature type="domain" description="Helicase C-terminal" evidence="6">
    <location>
        <begin position="1234"/>
        <end position="1394"/>
    </location>
</feature>
<evidence type="ECO:0000256" key="5">
    <source>
        <dbReference type="SAM" id="Phobius"/>
    </source>
</evidence>
<evidence type="ECO:0000256" key="3">
    <source>
        <dbReference type="ARBA" id="ARBA00022840"/>
    </source>
</evidence>
<dbReference type="CDD" id="cd18793">
    <property type="entry name" value="SF2_C_SNF"/>
    <property type="match status" value="1"/>
</dbReference>
<keyword evidence="5" id="KW-0472">Membrane</keyword>
<dbReference type="Proteomes" id="UP000830671">
    <property type="component" value="Chromosome 3"/>
</dbReference>
<feature type="region of interest" description="Disordered" evidence="4">
    <location>
        <begin position="1450"/>
        <end position="1480"/>
    </location>
</feature>
<evidence type="ECO:0000256" key="2">
    <source>
        <dbReference type="ARBA" id="ARBA00022801"/>
    </source>
</evidence>
<dbReference type="InterPro" id="IPR014001">
    <property type="entry name" value="Helicase_ATP-bd"/>
</dbReference>
<dbReference type="InterPro" id="IPR001650">
    <property type="entry name" value="Helicase_C-like"/>
</dbReference>
<dbReference type="GO" id="GO:0005634">
    <property type="term" value="C:nucleus"/>
    <property type="evidence" value="ECO:0007669"/>
    <property type="project" value="TreeGrafter"/>
</dbReference>
<dbReference type="PANTHER" id="PTHR45626">
    <property type="entry name" value="TRANSCRIPTION TERMINATION FACTOR 2-RELATED"/>
    <property type="match status" value="1"/>
</dbReference>
<dbReference type="SUPFAM" id="SSF52540">
    <property type="entry name" value="P-loop containing nucleoside triphosphate hydrolases"/>
    <property type="match status" value="2"/>
</dbReference>
<feature type="transmembrane region" description="Helical" evidence="5">
    <location>
        <begin position="99"/>
        <end position="118"/>
    </location>
</feature>
<keyword evidence="5" id="KW-0812">Transmembrane</keyword>
<dbReference type="PROSITE" id="PS51194">
    <property type="entry name" value="HELICASE_CTER"/>
    <property type="match status" value="1"/>
</dbReference>
<dbReference type="GO" id="GO:0016787">
    <property type="term" value="F:hydrolase activity"/>
    <property type="evidence" value="ECO:0007669"/>
    <property type="project" value="UniProtKB-KW"/>
</dbReference>
<evidence type="ECO:0000259" key="6">
    <source>
        <dbReference type="PROSITE" id="PS51194"/>
    </source>
</evidence>
<keyword evidence="1" id="KW-0547">Nucleotide-binding</keyword>
<keyword evidence="3" id="KW-0067">ATP-binding</keyword>
<keyword evidence="2" id="KW-0378">Hydrolase</keyword>
<dbReference type="SMART" id="SM00487">
    <property type="entry name" value="DEXDc"/>
    <property type="match status" value="1"/>
</dbReference>
<dbReference type="InterPro" id="IPR050628">
    <property type="entry name" value="SNF2_RAD54_helicase_TF"/>
</dbReference>
<evidence type="ECO:0000256" key="4">
    <source>
        <dbReference type="SAM" id="MobiDB-lite"/>
    </source>
</evidence>
<gene>
    <name evidence="7" type="ORF">CLUP02_05470</name>
</gene>
<evidence type="ECO:0000313" key="8">
    <source>
        <dbReference type="Proteomes" id="UP000830671"/>
    </source>
</evidence>
<accession>A0A9Q8WE32</accession>
<organism evidence="7 8">
    <name type="scientific">Colletotrichum lupini</name>
    <dbReference type="NCBI Taxonomy" id="145971"/>
    <lineage>
        <taxon>Eukaryota</taxon>
        <taxon>Fungi</taxon>
        <taxon>Dikarya</taxon>
        <taxon>Ascomycota</taxon>
        <taxon>Pezizomycotina</taxon>
        <taxon>Sordariomycetes</taxon>
        <taxon>Hypocreomycetidae</taxon>
        <taxon>Glomerellales</taxon>
        <taxon>Glomerellaceae</taxon>
        <taxon>Colletotrichum</taxon>
        <taxon>Colletotrichum acutatum species complex</taxon>
    </lineage>
</organism>
<dbReference type="Pfam" id="PF00176">
    <property type="entry name" value="SNF2-rel_dom"/>
    <property type="match status" value="1"/>
</dbReference>
<dbReference type="Gene3D" id="3.40.50.300">
    <property type="entry name" value="P-loop containing nucleotide triphosphate hydrolases"/>
    <property type="match status" value="2"/>
</dbReference>
<dbReference type="KEGG" id="clup:CLUP02_05470"/>
<keyword evidence="5" id="KW-1133">Transmembrane helix</keyword>
<evidence type="ECO:0000256" key="1">
    <source>
        <dbReference type="ARBA" id="ARBA00022741"/>
    </source>
</evidence>
<keyword evidence="8" id="KW-1185">Reference proteome</keyword>
<sequence length="1551" mass="173063">MRCPVRQTKKESPVEPRRGQREAAGPTGTTLRVVRMEETNMNRLWYYREFWYKILPLPRPSTASFFCSSHYQQYIKLHNQPSSHSSQQRCFIHSLPDNIFITIAVLFTLAATGLSAPIEGAEKRQAKLLSVQDYSQFQVSDGTAGNALAEVAQKFPVAQIKADLAGVSKDDLAILQAARVAAEGAETDAGGVRSRADALKVGKIKNKVLKLQLEVLALQVQQAQGASNQAKIDAEQKKLDNNVKNDTASKGKTSQSAWSVLESNLSFGVILVLVMIGVGGHGTRNMGDGKTIIELGELQSYTFFDICSQSRTVHSAERKAHRNCVRRSSALNHPISSTLLSCFLINWTHYGGLLSRLMASPSSFIPLGSLIITRENTELTSEEWKLLEKRFGRWGIIAPTKPAKGVRAPKPFDHVEDTFLLSAAFKSYKNLVVEGWIRVHLLIRPESEERGTARIYVLPDDVDNKAIDRDRTKLRRSRRALIAQLDFSQEAWSGQPTSTPTTLEHVFRDEEDSHDSTSLLQMFNSIPSPDPAPHAVTNPFEQDAIYNVLEGNLPGLNDMSKLYDYQRRSAAVMIQRESEPGQFLDPRIAKGIDQNGAAYYYDTSSGALVKEPRFYDGVRGGILAEQMGAGKTLICLAVILATRHLSTRTPDIYQGSDVRVRKKIGSLADMAASNANIKGAPWKIFFNVYDANQELEYDKCIAAIRRNPSRYHVPEEPPKRLRRHENSVGNPAKKVRHTHASIVIVPNNLVQQWIQELEKHIVHPGNPAGLKVLKLTSQKEEIPNSQVLAAYDLVLITQSRLDRVWRETMMMGCPLAEVHFKRCIVDEGHKIGYAKINNKSNVLLAIDALHISARWIVTGTPATGLFGVDDQHFNDTHSDDRNNTDKAAALAEAEKGDLEKIGAIASLYLNARPWSNSVHETGDTTADWAVYVMQPKHSSRSTGRMGVLRATLNSLIVRHRLSELNTLLPSVNENVIVLEGSYQDKLSLNIFSMMIIFNAVQSQRVDMDYFFHARQRKALLQLVHNLKQSSFFGGVFFAKDDIIKALETAETFLQEKKVLISEKDEALLKQAVEVAHVAIENQLKDFSNKYNEVPIFIRDFLPNGVGSAWSLDDRDANPTCTDAGMVLTAQKLIASAMGKPTKLNSLLNGQLEFEGRKEQADQIMSGAQGVAVDHRPSKSPGVLAGNTRLGGERVARHLKSTASKPAEPVPELEQLPDDLKKAMLVSTVSAKLSYLIDAVVEHQEKEKMIIFYENENVAWYLAGLLEVIHVRHLIYASKLTYARKMEYVDTFNNNPTIRAILMDLSQAAIGLDMRAASRIYFINPVLNPQIQAQAIGRARRISQQKPVTVETLVLRDSIEEVIMERKKTMSQFEHWKCKSIIDDQPIYNWILNVGIIPLPKDQKDYLAQAIPLKRPQPIFGSSFAGGQSSEEDTLANGTEMKSTVVKDELANGTNMGGLKRPRSSKPEGNGDLGGEPARPVRRLRFSAEDKEMSDEQSPPKVAAFYDGNKNRFYHHCLKILLLCAINLLLVIPWSESFLIGSHENRVQRQVQ</sequence>
<dbReference type="InterPro" id="IPR027417">
    <property type="entry name" value="P-loop_NTPase"/>
</dbReference>
<dbReference type="EMBL" id="CP019475">
    <property type="protein sequence ID" value="UQC79989.1"/>
    <property type="molecule type" value="Genomic_DNA"/>
</dbReference>
<dbReference type="GO" id="GO:0005524">
    <property type="term" value="F:ATP binding"/>
    <property type="evidence" value="ECO:0007669"/>
    <property type="project" value="UniProtKB-KW"/>
</dbReference>
<dbReference type="InterPro" id="IPR000330">
    <property type="entry name" value="SNF2_N"/>
</dbReference>
<proteinExistence type="predicted"/>
<reference evidence="7" key="1">
    <citation type="journal article" date="2021" name="Mol. Plant Microbe Interact.">
        <title>Complete Genome Sequence of the Plant-Pathogenic Fungus Colletotrichum lupini.</title>
        <authorList>
            <person name="Baroncelli R."/>
            <person name="Pensec F."/>
            <person name="Da Lio D."/>
            <person name="Boufleur T."/>
            <person name="Vicente I."/>
            <person name="Sarrocco S."/>
            <person name="Picot A."/>
            <person name="Baraldi E."/>
            <person name="Sukno S."/>
            <person name="Thon M."/>
            <person name="Le Floch G."/>
        </authorList>
    </citation>
    <scope>NUCLEOTIDE SEQUENCE</scope>
    <source>
        <strain evidence="7">IMI 504893</strain>
    </source>
</reference>
<dbReference type="RefSeq" id="XP_049141620.1">
    <property type="nucleotide sequence ID" value="XM_049284477.1"/>
</dbReference>
<feature type="compositionally biased region" description="Basic and acidic residues" evidence="4">
    <location>
        <begin position="8"/>
        <end position="21"/>
    </location>
</feature>
<dbReference type="InterPro" id="IPR049730">
    <property type="entry name" value="SNF2/RAD54-like_C"/>
</dbReference>
<dbReference type="Pfam" id="PF00271">
    <property type="entry name" value="Helicase_C"/>
    <property type="match status" value="1"/>
</dbReference>
<dbReference type="GO" id="GO:0006281">
    <property type="term" value="P:DNA repair"/>
    <property type="evidence" value="ECO:0007669"/>
    <property type="project" value="TreeGrafter"/>
</dbReference>
<name>A0A9Q8WE32_9PEZI</name>
<dbReference type="PANTHER" id="PTHR45626:SF51">
    <property type="entry name" value="SNF2-RELATED DOMAIN-CONTAINING PROTEIN"/>
    <property type="match status" value="1"/>
</dbReference>
<evidence type="ECO:0000313" key="7">
    <source>
        <dbReference type="EMBL" id="UQC79989.1"/>
    </source>
</evidence>
<feature type="region of interest" description="Disordered" evidence="4">
    <location>
        <begin position="1"/>
        <end position="27"/>
    </location>
</feature>